<feature type="transmembrane region" description="Helical" evidence="2">
    <location>
        <begin position="446"/>
        <end position="471"/>
    </location>
</feature>
<feature type="compositionally biased region" description="Low complexity" evidence="1">
    <location>
        <begin position="127"/>
        <end position="141"/>
    </location>
</feature>
<dbReference type="SUPFAM" id="SSF49764">
    <property type="entry name" value="HSP20-like chaperones"/>
    <property type="match status" value="1"/>
</dbReference>
<evidence type="ECO:0000256" key="2">
    <source>
        <dbReference type="SAM" id="Phobius"/>
    </source>
</evidence>
<feature type="region of interest" description="Disordered" evidence="1">
    <location>
        <begin position="115"/>
        <end position="159"/>
    </location>
</feature>
<proteinExistence type="predicted"/>
<organism evidence="4 5">
    <name type="scientific">Exidia glandulosa HHB12029</name>
    <dbReference type="NCBI Taxonomy" id="1314781"/>
    <lineage>
        <taxon>Eukaryota</taxon>
        <taxon>Fungi</taxon>
        <taxon>Dikarya</taxon>
        <taxon>Basidiomycota</taxon>
        <taxon>Agaricomycotina</taxon>
        <taxon>Agaricomycetes</taxon>
        <taxon>Auriculariales</taxon>
        <taxon>Exidiaceae</taxon>
        <taxon>Exidia</taxon>
    </lineage>
</organism>
<reference evidence="4 5" key="1">
    <citation type="journal article" date="2016" name="Mol. Biol. Evol.">
        <title>Comparative Genomics of Early-Diverging Mushroom-Forming Fungi Provides Insights into the Origins of Lignocellulose Decay Capabilities.</title>
        <authorList>
            <person name="Nagy L.G."/>
            <person name="Riley R."/>
            <person name="Tritt A."/>
            <person name="Adam C."/>
            <person name="Daum C."/>
            <person name="Floudas D."/>
            <person name="Sun H."/>
            <person name="Yadav J.S."/>
            <person name="Pangilinan J."/>
            <person name="Larsson K.H."/>
            <person name="Matsuura K."/>
            <person name="Barry K."/>
            <person name="Labutti K."/>
            <person name="Kuo R."/>
            <person name="Ohm R.A."/>
            <person name="Bhattacharya S.S."/>
            <person name="Shirouzu T."/>
            <person name="Yoshinaga Y."/>
            <person name="Martin F.M."/>
            <person name="Grigoriev I.V."/>
            <person name="Hibbett D.S."/>
        </authorList>
    </citation>
    <scope>NUCLEOTIDE SEQUENCE [LARGE SCALE GENOMIC DNA]</scope>
    <source>
        <strain evidence="4 5">HHB12029</strain>
    </source>
</reference>
<name>A0A165EL22_EXIGL</name>
<dbReference type="OrthoDB" id="266138at2759"/>
<dbReference type="EMBL" id="KV426133">
    <property type="protein sequence ID" value="KZV87186.1"/>
    <property type="molecule type" value="Genomic_DNA"/>
</dbReference>
<dbReference type="AlphaFoldDB" id="A0A165EL22"/>
<feature type="domain" description="CS" evidence="3">
    <location>
        <begin position="23"/>
        <end position="76"/>
    </location>
</feature>
<feature type="compositionally biased region" description="Low complexity" evidence="1">
    <location>
        <begin position="394"/>
        <end position="405"/>
    </location>
</feature>
<keyword evidence="2" id="KW-0472">Membrane</keyword>
<gene>
    <name evidence="4" type="ORF">EXIGLDRAFT_208470</name>
</gene>
<dbReference type="STRING" id="1314781.A0A165EL22"/>
<evidence type="ECO:0000259" key="3">
    <source>
        <dbReference type="Pfam" id="PF04969"/>
    </source>
</evidence>
<feature type="region of interest" description="Disordered" evidence="1">
    <location>
        <begin position="393"/>
        <end position="437"/>
    </location>
</feature>
<dbReference type="Pfam" id="PF04969">
    <property type="entry name" value="CS"/>
    <property type="match status" value="1"/>
</dbReference>
<dbReference type="InterPro" id="IPR007052">
    <property type="entry name" value="CS_dom"/>
</dbReference>
<keyword evidence="5" id="KW-1185">Reference proteome</keyword>
<feature type="compositionally biased region" description="Basic and acidic residues" evidence="1">
    <location>
        <begin position="415"/>
        <end position="429"/>
    </location>
</feature>
<feature type="region of interest" description="Disordered" evidence="1">
    <location>
        <begin position="329"/>
        <end position="348"/>
    </location>
</feature>
<feature type="compositionally biased region" description="Gly residues" evidence="1">
    <location>
        <begin position="142"/>
        <end position="156"/>
    </location>
</feature>
<keyword evidence="2" id="KW-1133">Transmembrane helix</keyword>
<accession>A0A165EL22</accession>
<sequence length="479" mass="50613">MTRHAPRGCASESWRMLTTHSQATVLLHVPYDTTEDDVLVAIEQNSLVARVRGQPPIVKGRLYAAVDATNSMWQLERAGARPARARTISTASSRSSYALVSDPEQTDVFSSCAVSVERDADSEPDSELSASSPALSSPSHGSGSGSGGSSGRGGHQGHISLPQIESLSSSFSSVDSLHNQTSVRLLTLHLEKTEPAIWPALIAGPAPVALVPPVQAPPGAEASGEAAYNADPMSLALLGVEHLDVRKDRDTAFERSWLQARTPLATLKLVTQFLPVHTSLPPPDAPAPRGSIAYQVQALGGPPALAKLYLEAGMTLQLEGTGAMHHGAGALSSIRTSGPTTAYADARRRDREAAKRYFDRARALDPRADVPSLASDTDDEDTVLGLRMPELPIGSAAGSAASSVPRPRPRRRRDREKEKAAARRDKEETGSLCSQKGAPGDVDGTWYLWLPGMLGAGTALLAVAVIGAVSVSSWRKSQS</sequence>
<dbReference type="Proteomes" id="UP000077266">
    <property type="component" value="Unassembled WGS sequence"/>
</dbReference>
<dbReference type="InterPro" id="IPR008978">
    <property type="entry name" value="HSP20-like_chaperone"/>
</dbReference>
<protein>
    <recommendedName>
        <fullName evidence="3">CS domain-containing protein</fullName>
    </recommendedName>
</protein>
<evidence type="ECO:0000313" key="5">
    <source>
        <dbReference type="Proteomes" id="UP000077266"/>
    </source>
</evidence>
<evidence type="ECO:0000313" key="4">
    <source>
        <dbReference type="EMBL" id="KZV87186.1"/>
    </source>
</evidence>
<keyword evidence="2" id="KW-0812">Transmembrane</keyword>
<dbReference type="Gene3D" id="2.60.40.790">
    <property type="match status" value="1"/>
</dbReference>
<dbReference type="InParanoid" id="A0A165EL22"/>
<evidence type="ECO:0000256" key="1">
    <source>
        <dbReference type="SAM" id="MobiDB-lite"/>
    </source>
</evidence>